<proteinExistence type="predicted"/>
<evidence type="ECO:0000313" key="1">
    <source>
        <dbReference type="EMBL" id="KAK8757131.1"/>
    </source>
</evidence>
<evidence type="ECO:0000313" key="2">
    <source>
        <dbReference type="Proteomes" id="UP001321473"/>
    </source>
</evidence>
<name>A0AAQ4D3U1_AMBAM</name>
<gene>
    <name evidence="1" type="ORF">V5799_000167</name>
</gene>
<organism evidence="1 2">
    <name type="scientific">Amblyomma americanum</name>
    <name type="common">Lone star tick</name>
    <dbReference type="NCBI Taxonomy" id="6943"/>
    <lineage>
        <taxon>Eukaryota</taxon>
        <taxon>Metazoa</taxon>
        <taxon>Ecdysozoa</taxon>
        <taxon>Arthropoda</taxon>
        <taxon>Chelicerata</taxon>
        <taxon>Arachnida</taxon>
        <taxon>Acari</taxon>
        <taxon>Parasitiformes</taxon>
        <taxon>Ixodida</taxon>
        <taxon>Ixodoidea</taxon>
        <taxon>Ixodidae</taxon>
        <taxon>Amblyomminae</taxon>
        <taxon>Amblyomma</taxon>
    </lineage>
</organism>
<protein>
    <submittedName>
        <fullName evidence="1">Uncharacterized protein</fullName>
    </submittedName>
</protein>
<dbReference type="Proteomes" id="UP001321473">
    <property type="component" value="Unassembled WGS sequence"/>
</dbReference>
<reference evidence="1 2" key="1">
    <citation type="journal article" date="2023" name="Arcadia Sci">
        <title>De novo assembly of a long-read Amblyomma americanum tick genome.</title>
        <authorList>
            <person name="Chou S."/>
            <person name="Poskanzer K.E."/>
            <person name="Rollins M."/>
            <person name="Thuy-Boun P.S."/>
        </authorList>
    </citation>
    <scope>NUCLEOTIDE SEQUENCE [LARGE SCALE GENOMIC DNA]</scope>
    <source>
        <strain evidence="1">F_SG_1</strain>
        <tissue evidence="1">Salivary glands</tissue>
    </source>
</reference>
<dbReference type="EMBL" id="JARKHS020035546">
    <property type="protein sequence ID" value="KAK8757131.1"/>
    <property type="molecule type" value="Genomic_DNA"/>
</dbReference>
<accession>A0AAQ4D3U1</accession>
<sequence>MRKKAECGEHYRHRSSLFLTCCDKSARRSPSGPPQDFLSSWQATLEAMRDRLVYPEGYADVYCYNPLWHGVRFNDDTDTLLIPVRDMFMPNFHTSAPGAVNFAGLGALIARGFAQVWTEA</sequence>
<keyword evidence="2" id="KW-1185">Reference proteome</keyword>
<dbReference type="AlphaFoldDB" id="A0AAQ4D3U1"/>
<comment type="caution">
    <text evidence="1">The sequence shown here is derived from an EMBL/GenBank/DDBJ whole genome shotgun (WGS) entry which is preliminary data.</text>
</comment>